<gene>
    <name evidence="1" type="ORF">9F6_21</name>
</gene>
<protein>
    <submittedName>
        <fullName evidence="1">Uncharacterized protein</fullName>
    </submittedName>
</protein>
<organism evidence="1">
    <name type="scientific">uncultured Caudovirales phage</name>
    <dbReference type="NCBI Taxonomy" id="2100421"/>
    <lineage>
        <taxon>Viruses</taxon>
        <taxon>Duplodnaviria</taxon>
        <taxon>Heunggongvirae</taxon>
        <taxon>Uroviricota</taxon>
        <taxon>Caudoviricetes</taxon>
        <taxon>Peduoviridae</taxon>
        <taxon>Maltschvirus</taxon>
        <taxon>Maltschvirus maltsch</taxon>
    </lineage>
</organism>
<name>A0A2H4J3T9_9CAUD</name>
<evidence type="ECO:0000313" key="1">
    <source>
        <dbReference type="EMBL" id="ASN69840.1"/>
    </source>
</evidence>
<sequence length="56" mass="6384">MNTLYKTTLLTTMAVVIWKVMKIEKNTRKIDYSLSISTLDLPKLSAKSIASMYSLK</sequence>
<accession>A0A2H4J3T9</accession>
<dbReference type="EMBL" id="MF417897">
    <property type="protein sequence ID" value="ASN69840.1"/>
    <property type="molecule type" value="Genomic_DNA"/>
</dbReference>
<reference evidence="1" key="1">
    <citation type="submission" date="2017-06" db="EMBL/GenBank/DDBJ databases">
        <title>Novel phages from South African skin metaviromes.</title>
        <authorList>
            <person name="van Zyl L.J."/>
            <person name="Abrahams Y."/>
            <person name="Stander E.A."/>
            <person name="Kirby B.M."/>
            <person name="Clavaud C."/>
            <person name="Farcet C."/>
            <person name="Breton L."/>
            <person name="Trindade M.I."/>
        </authorList>
    </citation>
    <scope>NUCLEOTIDE SEQUENCE</scope>
</reference>
<proteinExistence type="predicted"/>